<name>A0A2H1EJ28_9ARCH</name>
<dbReference type="PANTHER" id="PTHR42760:SF133">
    <property type="entry name" value="3-OXOACYL-[ACYL-CARRIER-PROTEIN] REDUCTASE"/>
    <property type="match status" value="1"/>
</dbReference>
<sequence>MLKFQNKIVVITGSGTGIGKAIAIKFAENGANIVILGRRKEPLEEAAKELEQVISRVKSNAFVKIFPGVDVSDEEGVSKMFEDLKKTHGAVDVVVNNAGVSGPVTCFANAPMSEFRSTVGIHLTGTFWTSSQAIKTMKPGSKIVTISTFFTEERPYEQRPYRFRSPYTASQGAKNRLAEAMSWEITDKGIISIATNPGPVHSDRIYKTVYPKAAAEFMRVSGFESLTPEEVESVNADILPLLGENDTIVKEGIAKAASKLSQSKSITAEADIQKLNVTISALLAKIQSIAEKVQNNTSKMIADEQFLTQQQVAETVLMLSDDNISKILNGKVIPGDRVFYPVKPHISCSIPDTQTNFSSKITVFALDATDEADVARTEFLAQKIESAGGKTVILISKTSPKIAEEKLSKFHSHVMDLTNQENVKRMLNTATQKVGPIGNIIYITGKVPQTSKLVDLTRSQWDNLVDKFINTPAIFLQESLGMFVPGGAKNPPLFKNKEGTMIIIGPDMPSGGKVSGADRARVEVFRGALRPFATTVNQELSDVLKSKLRAYLILPGSVDGTEPNNENVMRAINYLTSGKAVNNAEIIYYPDEART</sequence>
<keyword evidence="4" id="KW-1185">Reference proteome</keyword>
<dbReference type="RefSeq" id="WP_101010671.1">
    <property type="nucleotide sequence ID" value="NZ_FRFC01000005.1"/>
</dbReference>
<dbReference type="Pfam" id="PF00106">
    <property type="entry name" value="adh_short"/>
    <property type="match status" value="1"/>
</dbReference>
<evidence type="ECO:0000313" key="4">
    <source>
        <dbReference type="Proteomes" id="UP000232412"/>
    </source>
</evidence>
<dbReference type="Proteomes" id="UP000232412">
    <property type="component" value="Unassembled WGS sequence"/>
</dbReference>
<protein>
    <submittedName>
        <fullName evidence="3">Rossmann-fold oxidoreductase</fullName>
    </submittedName>
</protein>
<proteinExistence type="inferred from homology"/>
<dbReference type="Gene3D" id="3.40.50.720">
    <property type="entry name" value="NAD(P)-binding Rossmann-like Domain"/>
    <property type="match status" value="2"/>
</dbReference>
<dbReference type="InterPro" id="IPR036291">
    <property type="entry name" value="NAD(P)-bd_dom_sf"/>
</dbReference>
<organism evidence="3 4">
    <name type="scientific">Nitrosotalea sinensis</name>
    <dbReference type="NCBI Taxonomy" id="1499975"/>
    <lineage>
        <taxon>Archaea</taxon>
        <taxon>Nitrososphaerota</taxon>
        <taxon>Nitrososphaeria</taxon>
        <taxon>Nitrosotaleales</taxon>
        <taxon>Nitrosotaleaceae</taxon>
        <taxon>Nitrosotalea</taxon>
    </lineage>
</organism>
<gene>
    <name evidence="3" type="ORF">NSIN_40057</name>
</gene>
<reference evidence="4" key="1">
    <citation type="submission" date="2016-12" db="EMBL/GenBank/DDBJ databases">
        <authorList>
            <person name="Herbold C."/>
        </authorList>
    </citation>
    <scope>NUCLEOTIDE SEQUENCE [LARGE SCALE GENOMIC DNA]</scope>
</reference>
<dbReference type="EMBL" id="FRFC01000005">
    <property type="protein sequence ID" value="SHO47340.1"/>
    <property type="molecule type" value="Genomic_DNA"/>
</dbReference>
<evidence type="ECO:0000256" key="1">
    <source>
        <dbReference type="ARBA" id="ARBA00006484"/>
    </source>
</evidence>
<dbReference type="GO" id="GO:0016616">
    <property type="term" value="F:oxidoreductase activity, acting on the CH-OH group of donors, NAD or NADP as acceptor"/>
    <property type="evidence" value="ECO:0007669"/>
    <property type="project" value="TreeGrafter"/>
</dbReference>
<dbReference type="PRINTS" id="PR00081">
    <property type="entry name" value="GDHRDH"/>
</dbReference>
<dbReference type="OrthoDB" id="7442at2157"/>
<accession>A0A2H1EJ28</accession>
<dbReference type="CDD" id="cd05233">
    <property type="entry name" value="SDR_c"/>
    <property type="match status" value="1"/>
</dbReference>
<evidence type="ECO:0000256" key="2">
    <source>
        <dbReference type="ARBA" id="ARBA00023002"/>
    </source>
</evidence>
<keyword evidence="2" id="KW-0560">Oxidoreductase</keyword>
<comment type="similarity">
    <text evidence="1">Belongs to the short-chain dehydrogenases/reductases (SDR) family.</text>
</comment>
<dbReference type="PANTHER" id="PTHR42760">
    <property type="entry name" value="SHORT-CHAIN DEHYDROGENASES/REDUCTASES FAMILY MEMBER"/>
    <property type="match status" value="1"/>
</dbReference>
<dbReference type="InterPro" id="IPR002347">
    <property type="entry name" value="SDR_fam"/>
</dbReference>
<evidence type="ECO:0000313" key="3">
    <source>
        <dbReference type="EMBL" id="SHO47340.1"/>
    </source>
</evidence>
<dbReference type="AlphaFoldDB" id="A0A2H1EJ28"/>
<dbReference type="SUPFAM" id="SSF51735">
    <property type="entry name" value="NAD(P)-binding Rossmann-fold domains"/>
    <property type="match status" value="2"/>
</dbReference>